<feature type="compositionally biased region" description="Basic residues" evidence="1">
    <location>
        <begin position="362"/>
        <end position="373"/>
    </location>
</feature>
<feature type="compositionally biased region" description="Low complexity" evidence="1">
    <location>
        <begin position="342"/>
        <end position="358"/>
    </location>
</feature>
<dbReference type="GO" id="GO:0005737">
    <property type="term" value="C:cytoplasm"/>
    <property type="evidence" value="ECO:0007669"/>
    <property type="project" value="TreeGrafter"/>
</dbReference>
<accession>A0A164XH40</accession>
<proteinExistence type="predicted"/>
<sequence length="509" mass="54845">MSTQVQARRTQSRHRSTSDPFLDPPPSSHRPPPLPPTRHRERAPMPHPGDVVTVKPTEPRTRMGRSATSSIVPSPTTTLPPRANRSMSQDSVILAAQLAEKNRLAKEKLLAEKEKKKDGQYRKGSSHADIIDRLDYSGVGISTFHHDGPFDACAPSRNRHRNKAPMLSWATSPRSEAAPNSPDTLYEKDPQYFDLYGGQNDSPYPSPGFSSASPVADSDHAGNGRLAGSMPKKRYDALAEAWGIAEPEPFEEFFAGGGSGHASAASSIYNGREGHRIDSNPHTTRRARDGRDGRDIRDVYREYLDDGRPAGPSVPTRRNTNRGVPPPKPISLPGANAASSYPPTASTLESSPPSTPTSQAPKRSRSLMHRIRKMRETPNVPVSAHDEIDDENPSPTSSTENHPAGSPLAARPTHRSSNSFLGRFGRPAGAGANSTVSPILDASEKTSSNDPKQKTLPSLPPSDAGHGAPMSPNENSSSEGYFENGGGANLGRKTSLLKKVYRGAKRSAK</sequence>
<protein>
    <recommendedName>
        <fullName evidence="4">Pal1-domain-containing protein</fullName>
    </recommendedName>
</protein>
<evidence type="ECO:0000313" key="2">
    <source>
        <dbReference type="EMBL" id="KZS95976.1"/>
    </source>
</evidence>
<dbReference type="OrthoDB" id="5352132at2759"/>
<dbReference type="PANTHER" id="PTHR28307">
    <property type="entry name" value="PROTEIN PAL1"/>
    <property type="match status" value="1"/>
</dbReference>
<feature type="compositionally biased region" description="Basic and acidic residues" evidence="1">
    <location>
        <begin position="286"/>
        <end position="308"/>
    </location>
</feature>
<evidence type="ECO:0000256" key="1">
    <source>
        <dbReference type="SAM" id="MobiDB-lite"/>
    </source>
</evidence>
<feature type="compositionally biased region" description="Polar residues" evidence="1">
    <location>
        <begin position="66"/>
        <end position="87"/>
    </location>
</feature>
<dbReference type="InterPro" id="IPR013226">
    <property type="entry name" value="Pal1"/>
</dbReference>
<feature type="compositionally biased region" description="Basic residues" evidence="1">
    <location>
        <begin position="495"/>
        <end position="509"/>
    </location>
</feature>
<feature type="region of interest" description="Disordered" evidence="1">
    <location>
        <begin position="1"/>
        <end position="87"/>
    </location>
</feature>
<evidence type="ECO:0000313" key="3">
    <source>
        <dbReference type="Proteomes" id="UP000076722"/>
    </source>
</evidence>
<gene>
    <name evidence="2" type="ORF">SISNIDRAFT_332459</name>
</gene>
<dbReference type="STRING" id="1314777.A0A164XH40"/>
<feature type="region of interest" description="Disordered" evidence="1">
    <location>
        <begin position="198"/>
        <end position="229"/>
    </location>
</feature>
<feature type="region of interest" description="Disordered" evidence="1">
    <location>
        <begin position="255"/>
        <end position="509"/>
    </location>
</feature>
<dbReference type="PANTHER" id="PTHR28307:SF2">
    <property type="entry name" value="PROTEIN PAL1"/>
    <property type="match status" value="1"/>
</dbReference>
<organism evidence="2 3">
    <name type="scientific">Sistotremastrum niveocremeum HHB9708</name>
    <dbReference type="NCBI Taxonomy" id="1314777"/>
    <lineage>
        <taxon>Eukaryota</taxon>
        <taxon>Fungi</taxon>
        <taxon>Dikarya</taxon>
        <taxon>Basidiomycota</taxon>
        <taxon>Agaricomycotina</taxon>
        <taxon>Agaricomycetes</taxon>
        <taxon>Sistotremastrales</taxon>
        <taxon>Sistotremastraceae</taxon>
        <taxon>Sertulicium</taxon>
        <taxon>Sertulicium niveocremeum</taxon>
    </lineage>
</organism>
<feature type="compositionally biased region" description="Polar residues" evidence="1">
    <location>
        <begin position="199"/>
        <end position="213"/>
    </location>
</feature>
<reference evidence="2 3" key="1">
    <citation type="journal article" date="2016" name="Mol. Biol. Evol.">
        <title>Comparative Genomics of Early-Diverging Mushroom-Forming Fungi Provides Insights into the Origins of Lignocellulose Decay Capabilities.</title>
        <authorList>
            <person name="Nagy L.G."/>
            <person name="Riley R."/>
            <person name="Tritt A."/>
            <person name="Adam C."/>
            <person name="Daum C."/>
            <person name="Floudas D."/>
            <person name="Sun H."/>
            <person name="Yadav J.S."/>
            <person name="Pangilinan J."/>
            <person name="Larsson K.H."/>
            <person name="Matsuura K."/>
            <person name="Barry K."/>
            <person name="Labutti K."/>
            <person name="Kuo R."/>
            <person name="Ohm R.A."/>
            <person name="Bhattacharya S.S."/>
            <person name="Shirouzu T."/>
            <person name="Yoshinaga Y."/>
            <person name="Martin F.M."/>
            <person name="Grigoriev I.V."/>
            <person name="Hibbett D.S."/>
        </authorList>
    </citation>
    <scope>NUCLEOTIDE SEQUENCE [LARGE SCALE GENOMIC DNA]</scope>
    <source>
        <strain evidence="2 3">HHB9708</strain>
    </source>
</reference>
<evidence type="ECO:0008006" key="4">
    <source>
        <dbReference type="Google" id="ProtNLM"/>
    </source>
</evidence>
<dbReference type="Proteomes" id="UP000076722">
    <property type="component" value="Unassembled WGS sequence"/>
</dbReference>
<dbReference type="Pfam" id="PF08316">
    <property type="entry name" value="Pal1"/>
    <property type="match status" value="1"/>
</dbReference>
<name>A0A164XH40_9AGAM</name>
<feature type="region of interest" description="Disordered" evidence="1">
    <location>
        <begin position="165"/>
        <end position="185"/>
    </location>
</feature>
<feature type="compositionally biased region" description="Pro residues" evidence="1">
    <location>
        <begin position="22"/>
        <end position="36"/>
    </location>
</feature>
<dbReference type="AlphaFoldDB" id="A0A164XH40"/>
<keyword evidence="3" id="KW-1185">Reference proteome</keyword>
<dbReference type="EMBL" id="KV419400">
    <property type="protein sequence ID" value="KZS95976.1"/>
    <property type="molecule type" value="Genomic_DNA"/>
</dbReference>